<dbReference type="EMBL" id="JALNMJ010000024">
    <property type="protein sequence ID" value="MCK7615334.1"/>
    <property type="molecule type" value="Genomic_DNA"/>
</dbReference>
<gene>
    <name evidence="2" type="ORF">M0H32_24465</name>
</gene>
<sequence>MTTLVFHSINATIGSSAANVLPVRPEKTPRLRKGTLGSLGVAAALLFAVSLPATAQVPDVGDGVCVAFCDDYTPPTYDSYNYGGGGGYSYQQEQMKRSNTQPSTRPKKLRPSASQRKKIKQQKQLANWRRKSVQENKKCLKAFDVLYFNTERIETLIKHCSAALDYCRKGRGNCTVDRWNMALANANKAKEDKNYADAVTYYDEAINLCGYDDDCSGVGSHSSLEGMRSSLEASRKKVAALAELQREAGQSQSRIEAAVTSPLVDAPASSADTGLSFLEADAIMPSQKATYLLDALQAGQGNWTKSLEDLEKTVRDNPDDRSARDALLYLKGLHQGHLTISKLSNARYKKGINAWMDGDYKTATDFLAESYLADPDDPSSLEAYGIVSGLAQSDLYLDWTQNCGMLKCPPPDPLHYVGEYASLLNSTAYELLNEDERERLIQARSLYSDPGADPDQRAALQYVEGLAAWDDFRERVLERAGSGADVPTLTQAYIKMGTGDYQGAIDLLSPGALLDDDAATFAYFHAIGLAGQYTPTGSAFLFEENQDRLEATWRDLQETRSAARVLVRHDPNLRPPWKVIRDRLNAAEYAAWADFMADPFETAEEIVRLQQ</sequence>
<keyword evidence="3" id="KW-1185">Reference proteome</keyword>
<proteinExistence type="predicted"/>
<evidence type="ECO:0000256" key="1">
    <source>
        <dbReference type="SAM" id="MobiDB-lite"/>
    </source>
</evidence>
<evidence type="ECO:0008006" key="4">
    <source>
        <dbReference type="Google" id="ProtNLM"/>
    </source>
</evidence>
<feature type="compositionally biased region" description="Polar residues" evidence="1">
    <location>
        <begin position="91"/>
        <end position="104"/>
    </location>
</feature>
<feature type="region of interest" description="Disordered" evidence="1">
    <location>
        <begin position="91"/>
        <end position="127"/>
    </location>
</feature>
<dbReference type="SUPFAM" id="SSF48452">
    <property type="entry name" value="TPR-like"/>
    <property type="match status" value="1"/>
</dbReference>
<protein>
    <recommendedName>
        <fullName evidence="4">Tetratricopeptide repeat protein</fullName>
    </recommendedName>
</protein>
<dbReference type="RefSeq" id="WP_248158639.1">
    <property type="nucleotide sequence ID" value="NZ_JALNMJ010000024.1"/>
</dbReference>
<accession>A0ABT0H0Y2</accession>
<organism evidence="2 3">
    <name type="scientific">Roseibium sediminicola</name>
    <dbReference type="NCBI Taxonomy" id="2933272"/>
    <lineage>
        <taxon>Bacteria</taxon>
        <taxon>Pseudomonadati</taxon>
        <taxon>Pseudomonadota</taxon>
        <taxon>Alphaproteobacteria</taxon>
        <taxon>Hyphomicrobiales</taxon>
        <taxon>Stappiaceae</taxon>
        <taxon>Roseibium</taxon>
    </lineage>
</organism>
<dbReference type="InterPro" id="IPR011990">
    <property type="entry name" value="TPR-like_helical_dom_sf"/>
</dbReference>
<name>A0ABT0H0Y2_9HYPH</name>
<feature type="compositionally biased region" description="Basic residues" evidence="1">
    <location>
        <begin position="105"/>
        <end position="121"/>
    </location>
</feature>
<dbReference type="Gene3D" id="1.25.40.10">
    <property type="entry name" value="Tetratricopeptide repeat domain"/>
    <property type="match status" value="1"/>
</dbReference>
<evidence type="ECO:0000313" key="2">
    <source>
        <dbReference type="EMBL" id="MCK7615334.1"/>
    </source>
</evidence>
<dbReference type="Proteomes" id="UP001431221">
    <property type="component" value="Unassembled WGS sequence"/>
</dbReference>
<evidence type="ECO:0000313" key="3">
    <source>
        <dbReference type="Proteomes" id="UP001431221"/>
    </source>
</evidence>
<reference evidence="2" key="1">
    <citation type="submission" date="2022-04" db="EMBL/GenBank/DDBJ databases">
        <title>Roseibium sp. CAU 1639 isolated from mud.</title>
        <authorList>
            <person name="Kim W."/>
        </authorList>
    </citation>
    <scope>NUCLEOTIDE SEQUENCE</scope>
    <source>
        <strain evidence="2">CAU 1639</strain>
    </source>
</reference>
<comment type="caution">
    <text evidence="2">The sequence shown here is derived from an EMBL/GenBank/DDBJ whole genome shotgun (WGS) entry which is preliminary data.</text>
</comment>